<reference evidence="2" key="1">
    <citation type="journal article" date="2023" name="Mol. Phylogenet. Evol.">
        <title>Genome-scale phylogeny and comparative genomics of the fungal order Sordariales.</title>
        <authorList>
            <person name="Hensen N."/>
            <person name="Bonometti L."/>
            <person name="Westerberg I."/>
            <person name="Brannstrom I.O."/>
            <person name="Guillou S."/>
            <person name="Cros-Aarteil S."/>
            <person name="Calhoun S."/>
            <person name="Haridas S."/>
            <person name="Kuo A."/>
            <person name="Mondo S."/>
            <person name="Pangilinan J."/>
            <person name="Riley R."/>
            <person name="LaButti K."/>
            <person name="Andreopoulos B."/>
            <person name="Lipzen A."/>
            <person name="Chen C."/>
            <person name="Yan M."/>
            <person name="Daum C."/>
            <person name="Ng V."/>
            <person name="Clum A."/>
            <person name="Steindorff A."/>
            <person name="Ohm R.A."/>
            <person name="Martin F."/>
            <person name="Silar P."/>
            <person name="Natvig D.O."/>
            <person name="Lalanne C."/>
            <person name="Gautier V."/>
            <person name="Ament-Velasquez S.L."/>
            <person name="Kruys A."/>
            <person name="Hutchinson M.I."/>
            <person name="Powell A.J."/>
            <person name="Barry K."/>
            <person name="Miller A.N."/>
            <person name="Grigoriev I.V."/>
            <person name="Debuchy R."/>
            <person name="Gladieux P."/>
            <person name="Hiltunen Thoren M."/>
            <person name="Johannesson H."/>
        </authorList>
    </citation>
    <scope>NUCLEOTIDE SEQUENCE</scope>
    <source>
        <strain evidence="2">CBS 314.62</strain>
    </source>
</reference>
<evidence type="ECO:0000313" key="3">
    <source>
        <dbReference type="Proteomes" id="UP001270362"/>
    </source>
</evidence>
<evidence type="ECO:0000256" key="1">
    <source>
        <dbReference type="SAM" id="SignalP"/>
    </source>
</evidence>
<keyword evidence="1" id="KW-0732">Signal</keyword>
<feature type="chain" id="PRO_5042124259" description="Secreted protein" evidence="1">
    <location>
        <begin position="22"/>
        <end position="163"/>
    </location>
</feature>
<dbReference type="Proteomes" id="UP001270362">
    <property type="component" value="Unassembled WGS sequence"/>
</dbReference>
<reference evidence="2" key="2">
    <citation type="submission" date="2023-06" db="EMBL/GenBank/DDBJ databases">
        <authorList>
            <consortium name="Lawrence Berkeley National Laboratory"/>
            <person name="Haridas S."/>
            <person name="Hensen N."/>
            <person name="Bonometti L."/>
            <person name="Westerberg I."/>
            <person name="Brannstrom I.O."/>
            <person name="Guillou S."/>
            <person name="Cros-Aarteil S."/>
            <person name="Calhoun S."/>
            <person name="Kuo A."/>
            <person name="Mondo S."/>
            <person name="Pangilinan J."/>
            <person name="Riley R."/>
            <person name="Labutti K."/>
            <person name="Andreopoulos B."/>
            <person name="Lipzen A."/>
            <person name="Chen C."/>
            <person name="Yanf M."/>
            <person name="Daum C."/>
            <person name="Ng V."/>
            <person name="Clum A."/>
            <person name="Steindorff A."/>
            <person name="Ohm R."/>
            <person name="Martin F."/>
            <person name="Silar P."/>
            <person name="Natvig D."/>
            <person name="Lalanne C."/>
            <person name="Gautier V."/>
            <person name="Ament-Velasquez S.L."/>
            <person name="Kruys A."/>
            <person name="Hutchinson M.I."/>
            <person name="Powell A.J."/>
            <person name="Barry K."/>
            <person name="Miller A.N."/>
            <person name="Grigoriev I.V."/>
            <person name="Debuchy R."/>
            <person name="Gladieux P."/>
            <person name="Thoren M.H."/>
            <person name="Johannesson H."/>
        </authorList>
    </citation>
    <scope>NUCLEOTIDE SEQUENCE</scope>
    <source>
        <strain evidence="2">CBS 314.62</strain>
    </source>
</reference>
<dbReference type="AlphaFoldDB" id="A0AAE0XK57"/>
<comment type="caution">
    <text evidence="2">The sequence shown here is derived from an EMBL/GenBank/DDBJ whole genome shotgun (WGS) entry which is preliminary data.</text>
</comment>
<dbReference type="EMBL" id="JAULSO010000001">
    <property type="protein sequence ID" value="KAK3694771.1"/>
    <property type="molecule type" value="Genomic_DNA"/>
</dbReference>
<feature type="signal peptide" evidence="1">
    <location>
        <begin position="1"/>
        <end position="21"/>
    </location>
</feature>
<evidence type="ECO:0000313" key="2">
    <source>
        <dbReference type="EMBL" id="KAK3694771.1"/>
    </source>
</evidence>
<keyword evidence="3" id="KW-1185">Reference proteome</keyword>
<organism evidence="2 3">
    <name type="scientific">Podospora appendiculata</name>
    <dbReference type="NCBI Taxonomy" id="314037"/>
    <lineage>
        <taxon>Eukaryota</taxon>
        <taxon>Fungi</taxon>
        <taxon>Dikarya</taxon>
        <taxon>Ascomycota</taxon>
        <taxon>Pezizomycotina</taxon>
        <taxon>Sordariomycetes</taxon>
        <taxon>Sordariomycetidae</taxon>
        <taxon>Sordariales</taxon>
        <taxon>Podosporaceae</taxon>
        <taxon>Podospora</taxon>
    </lineage>
</organism>
<protein>
    <recommendedName>
        <fullName evidence="4">Secreted protein</fullName>
    </recommendedName>
</protein>
<name>A0AAE0XK57_9PEZI</name>
<sequence>MSWRGRPAVFSLLLLLPFSFSFMTGKGGLANGLVGVSQSLSWRSEVCCLNWLACSKDAALLALWVSRIVDISPTVPSYRIYRPLFALLRPDMLALDDRCLLVLVRTVASEAKRKMAPCPPAPNGPVQISSHLTFTSPRLDRRTRDCLPACPRRPFALPGFTMG</sequence>
<proteinExistence type="predicted"/>
<accession>A0AAE0XK57</accession>
<gene>
    <name evidence="2" type="ORF">B0T22DRAFT_81365</name>
</gene>
<evidence type="ECO:0008006" key="4">
    <source>
        <dbReference type="Google" id="ProtNLM"/>
    </source>
</evidence>